<dbReference type="GO" id="GO:0005737">
    <property type="term" value="C:cytoplasm"/>
    <property type="evidence" value="ECO:0007669"/>
    <property type="project" value="UniProtKB-SubCell"/>
</dbReference>
<reference evidence="12" key="1">
    <citation type="submission" date="2023-02" db="EMBL/GenBank/DDBJ databases">
        <title>Host association and intracellularity evolved multiple times independently in the Rickettsiales.</title>
        <authorList>
            <person name="Castelli M."/>
            <person name="Nardi T."/>
            <person name="Gammuto L."/>
            <person name="Bellinzona G."/>
            <person name="Sabaneyeva E."/>
            <person name="Potekhin A."/>
            <person name="Serra V."/>
            <person name="Petroni G."/>
            <person name="Sassera D."/>
        </authorList>
    </citation>
    <scope>NUCLEOTIDE SEQUENCE</scope>
    <source>
        <strain evidence="12">USBL-36I1</strain>
    </source>
</reference>
<evidence type="ECO:0000259" key="11">
    <source>
        <dbReference type="PROSITE" id="PS51918"/>
    </source>
</evidence>
<keyword evidence="7 10" id="KW-0408">Iron</keyword>
<dbReference type="NCBIfam" id="TIGR00539">
    <property type="entry name" value="hemN_rel"/>
    <property type="match status" value="1"/>
</dbReference>
<dbReference type="PROSITE" id="PS51918">
    <property type="entry name" value="RADICAL_SAM"/>
    <property type="match status" value="1"/>
</dbReference>
<keyword evidence="5 10" id="KW-0949">S-adenosyl-L-methionine</keyword>
<comment type="similarity">
    <text evidence="2">Belongs to the anaerobic coproporphyrinogen-III oxidase family. HemW subfamily.</text>
</comment>
<keyword evidence="6 10" id="KW-0479">Metal-binding</keyword>
<keyword evidence="10" id="KW-0004">4Fe-4S</keyword>
<dbReference type="SUPFAM" id="SSF102114">
    <property type="entry name" value="Radical SAM enzymes"/>
    <property type="match status" value="1"/>
</dbReference>
<dbReference type="Pfam" id="PF04055">
    <property type="entry name" value="Radical_SAM"/>
    <property type="match status" value="1"/>
</dbReference>
<dbReference type="GO" id="GO:0004109">
    <property type="term" value="F:coproporphyrinogen oxidase activity"/>
    <property type="evidence" value="ECO:0007669"/>
    <property type="project" value="InterPro"/>
</dbReference>
<keyword evidence="9 10" id="KW-0143">Chaperone</keyword>
<evidence type="ECO:0000256" key="8">
    <source>
        <dbReference type="ARBA" id="ARBA00023014"/>
    </source>
</evidence>
<evidence type="ECO:0000256" key="6">
    <source>
        <dbReference type="ARBA" id="ARBA00022723"/>
    </source>
</evidence>
<name>A0AAE4VL75_9RICK</name>
<dbReference type="InterPro" id="IPR006638">
    <property type="entry name" value="Elp3/MiaA/NifB-like_rSAM"/>
</dbReference>
<dbReference type="InterPro" id="IPR013785">
    <property type="entry name" value="Aldolase_TIM"/>
</dbReference>
<dbReference type="SFLD" id="SFLDS00029">
    <property type="entry name" value="Radical_SAM"/>
    <property type="match status" value="1"/>
</dbReference>
<keyword evidence="10" id="KW-0963">Cytoplasm</keyword>
<dbReference type="InterPro" id="IPR007197">
    <property type="entry name" value="rSAM"/>
</dbReference>
<evidence type="ECO:0000256" key="10">
    <source>
        <dbReference type="RuleBase" id="RU364116"/>
    </source>
</evidence>
<comment type="caution">
    <text evidence="12">The sequence shown here is derived from an EMBL/GenBank/DDBJ whole genome shotgun (WGS) entry which is preliminary data.</text>
</comment>
<protein>
    <recommendedName>
        <fullName evidence="3 10">Heme chaperone HemW</fullName>
    </recommendedName>
</protein>
<evidence type="ECO:0000313" key="13">
    <source>
        <dbReference type="Proteomes" id="UP001289135"/>
    </source>
</evidence>
<dbReference type="PANTHER" id="PTHR13932:SF5">
    <property type="entry name" value="RADICAL S-ADENOSYL METHIONINE DOMAIN-CONTAINING PROTEIN 1, MITOCHONDRIAL"/>
    <property type="match status" value="1"/>
</dbReference>
<dbReference type="SFLD" id="SFLDG01065">
    <property type="entry name" value="anaerobic_coproporphyrinogen-I"/>
    <property type="match status" value="1"/>
</dbReference>
<dbReference type="CDD" id="cd01335">
    <property type="entry name" value="Radical_SAM"/>
    <property type="match status" value="1"/>
</dbReference>
<evidence type="ECO:0000256" key="2">
    <source>
        <dbReference type="ARBA" id="ARBA00006100"/>
    </source>
</evidence>
<dbReference type="SFLD" id="SFLDF00562">
    <property type="entry name" value="HemN-like__clustered_with_heat"/>
    <property type="match status" value="1"/>
</dbReference>
<evidence type="ECO:0000256" key="5">
    <source>
        <dbReference type="ARBA" id="ARBA00022691"/>
    </source>
</evidence>
<dbReference type="PANTHER" id="PTHR13932">
    <property type="entry name" value="COPROPORPHYRINIGEN III OXIDASE"/>
    <property type="match status" value="1"/>
</dbReference>
<evidence type="ECO:0000256" key="1">
    <source>
        <dbReference type="ARBA" id="ARBA00001966"/>
    </source>
</evidence>
<evidence type="ECO:0000256" key="3">
    <source>
        <dbReference type="ARBA" id="ARBA00017228"/>
    </source>
</evidence>
<accession>A0AAE4VL75</accession>
<dbReference type="InterPro" id="IPR058240">
    <property type="entry name" value="rSAM_sf"/>
</dbReference>
<keyword evidence="8 10" id="KW-0411">Iron-sulfur</keyword>
<dbReference type="SFLD" id="SFLDF00288">
    <property type="entry name" value="HemN-like__clustered_with_nucl"/>
    <property type="match status" value="1"/>
</dbReference>
<proteinExistence type="inferred from homology"/>
<organism evidence="12 13">
    <name type="scientific">Lyticum sinuosum</name>
    <dbReference type="NCBI Taxonomy" id="1332059"/>
    <lineage>
        <taxon>Bacteria</taxon>
        <taxon>Pseudomonadati</taxon>
        <taxon>Pseudomonadota</taxon>
        <taxon>Alphaproteobacteria</taxon>
        <taxon>Rickettsiales</taxon>
        <taxon>Lyticum</taxon>
    </lineage>
</organism>
<dbReference type="RefSeq" id="WP_322498671.1">
    <property type="nucleotide sequence ID" value="NZ_JARGYU010000002.1"/>
</dbReference>
<comment type="function">
    <text evidence="10">Probably acts as a heme chaperone, transferring heme to an unknown acceptor. Binds one molecule of heme per monomer, possibly covalently. Binds 1 [4Fe-4S] cluster. The cluster is coordinated with 3 cysteines and an exchangeable S-adenosyl-L-methionine.</text>
</comment>
<dbReference type="InterPro" id="IPR034505">
    <property type="entry name" value="Coproporphyrinogen-III_oxidase"/>
</dbReference>
<dbReference type="GO" id="GO:0051539">
    <property type="term" value="F:4 iron, 4 sulfur cluster binding"/>
    <property type="evidence" value="ECO:0007669"/>
    <property type="project" value="UniProtKB-UniRule"/>
</dbReference>
<evidence type="ECO:0000313" key="12">
    <source>
        <dbReference type="EMBL" id="MDZ5761242.1"/>
    </source>
</evidence>
<dbReference type="Gene3D" id="3.20.20.70">
    <property type="entry name" value="Aldolase class I"/>
    <property type="match status" value="1"/>
</dbReference>
<gene>
    <name evidence="12" type="ORF">Lyticum_00411</name>
</gene>
<keyword evidence="13" id="KW-1185">Reference proteome</keyword>
<dbReference type="SMART" id="SM00729">
    <property type="entry name" value="Elp3"/>
    <property type="match status" value="1"/>
</dbReference>
<sequence>MNSIGIYIHWPFCEKKCPYCDFNSYVKQNINPDEWVNSYCKAIDYYKNYIIKRPIETIFFGGGTPSLAPVYVIEKIINKLYKEYVIHPNIEITLEANPSSTESAKMKDLKRAGINRISLGIQSIRNNNLIFLGRKHNVNDAYHALDIIANNYDNYSFDLIYGLPEQSLDDWKLDLETMLPLAKYHISLYQLVIEPGTQFHKMWLNNIIKMPDENQLADFYNLTNEITIKNEFRHYEISNYCKIDKESKHNLRYWRYQDYLGIGPGAHSRFYNYTKISDCININDINNNIISKNDINNNIISKNDINNKNTDFSTRIATIDHKNPEKWLQSVKKYDHGINDIEYIDCDIAKKEEIIMKMRLLNEGIEINKCSISDSVLKELKDLDLIKIQKKYNIYDKNYGKKDKKNNLCTKLNFNKKENKNVINVNNKISNKIIASNSIKGNINNKILKIDSMHDNEINDDIFYIMVTDRGSAVLDFVIEKLIK</sequence>
<dbReference type="GO" id="GO:0006779">
    <property type="term" value="P:porphyrin-containing compound biosynthetic process"/>
    <property type="evidence" value="ECO:0007669"/>
    <property type="project" value="InterPro"/>
</dbReference>
<evidence type="ECO:0000256" key="9">
    <source>
        <dbReference type="ARBA" id="ARBA00023186"/>
    </source>
</evidence>
<evidence type="ECO:0000256" key="7">
    <source>
        <dbReference type="ARBA" id="ARBA00023004"/>
    </source>
</evidence>
<comment type="subcellular location">
    <subcellularLocation>
        <location evidence="10">Cytoplasm</location>
    </subcellularLocation>
</comment>
<dbReference type="GO" id="GO:0046872">
    <property type="term" value="F:metal ion binding"/>
    <property type="evidence" value="ECO:0007669"/>
    <property type="project" value="UniProtKB-UniRule"/>
</dbReference>
<feature type="domain" description="Radical SAM core" evidence="11">
    <location>
        <begin position="1"/>
        <end position="233"/>
    </location>
</feature>
<keyword evidence="4 10" id="KW-0349">Heme</keyword>
<dbReference type="EMBL" id="JARGYU010000002">
    <property type="protein sequence ID" value="MDZ5761242.1"/>
    <property type="molecule type" value="Genomic_DNA"/>
</dbReference>
<evidence type="ECO:0000256" key="4">
    <source>
        <dbReference type="ARBA" id="ARBA00022617"/>
    </source>
</evidence>
<dbReference type="AlphaFoldDB" id="A0AAE4VL75"/>
<dbReference type="InterPro" id="IPR004559">
    <property type="entry name" value="HemW-like"/>
</dbReference>
<comment type="cofactor">
    <cofactor evidence="1">
        <name>[4Fe-4S] cluster</name>
        <dbReference type="ChEBI" id="CHEBI:49883"/>
    </cofactor>
</comment>
<dbReference type="Proteomes" id="UP001289135">
    <property type="component" value="Unassembled WGS sequence"/>
</dbReference>